<dbReference type="AlphaFoldDB" id="A0A160IPF4"/>
<dbReference type="RefSeq" id="WP_066395305.1">
    <property type="nucleotide sequence ID" value="NZ_CP015378.1"/>
</dbReference>
<gene>
    <name evidence="2" type="ORF">ABE65_012335</name>
</gene>
<name>A0A160IPF4_9BACL</name>
<dbReference type="EMBL" id="CP015378">
    <property type="protein sequence ID" value="ANC77542.1"/>
    <property type="molecule type" value="Genomic_DNA"/>
</dbReference>
<keyword evidence="1" id="KW-0472">Membrane</keyword>
<keyword evidence="1" id="KW-0812">Transmembrane</keyword>
<feature type="transmembrane region" description="Helical" evidence="1">
    <location>
        <begin position="5"/>
        <end position="26"/>
    </location>
</feature>
<keyword evidence="1" id="KW-1133">Transmembrane helix</keyword>
<keyword evidence="3" id="KW-1185">Reference proteome</keyword>
<sequence>MKAYFIRLAFSIMSMVIIYGIFFLLGWHTKNFAPFIILPLGLAGGYGALYVYKMMQEAKAKEQL</sequence>
<evidence type="ECO:0008006" key="4">
    <source>
        <dbReference type="Google" id="ProtNLM"/>
    </source>
</evidence>
<reference evidence="2 3" key="1">
    <citation type="submission" date="2016-04" db="EMBL/GenBank/DDBJ databases">
        <title>Complete genome sequence of Fictibacillus phosphorivorans G25-29, a strain toxic to nematodes.</title>
        <authorList>
            <person name="Zheng Z."/>
        </authorList>
    </citation>
    <scope>NUCLEOTIDE SEQUENCE [LARGE SCALE GENOMIC DNA]</scope>
    <source>
        <strain evidence="2 3">G25-29</strain>
    </source>
</reference>
<dbReference type="Proteomes" id="UP000076623">
    <property type="component" value="Chromosome"/>
</dbReference>
<accession>A0A160IPF4</accession>
<protein>
    <recommendedName>
        <fullName evidence="4">AtpZ/AtpI family protein</fullName>
    </recommendedName>
</protein>
<organism evidence="2 3">
    <name type="scientific">Fictibacillus phosphorivorans</name>
    <dbReference type="NCBI Taxonomy" id="1221500"/>
    <lineage>
        <taxon>Bacteria</taxon>
        <taxon>Bacillati</taxon>
        <taxon>Bacillota</taxon>
        <taxon>Bacilli</taxon>
        <taxon>Bacillales</taxon>
        <taxon>Fictibacillaceae</taxon>
        <taxon>Fictibacillus</taxon>
    </lineage>
</organism>
<proteinExistence type="predicted"/>
<evidence type="ECO:0000313" key="2">
    <source>
        <dbReference type="EMBL" id="ANC77542.1"/>
    </source>
</evidence>
<dbReference type="KEGG" id="fpn:ABE65_012335"/>
<feature type="transmembrane region" description="Helical" evidence="1">
    <location>
        <begin position="32"/>
        <end position="52"/>
    </location>
</feature>
<evidence type="ECO:0000256" key="1">
    <source>
        <dbReference type="SAM" id="Phobius"/>
    </source>
</evidence>
<evidence type="ECO:0000313" key="3">
    <source>
        <dbReference type="Proteomes" id="UP000076623"/>
    </source>
</evidence>